<dbReference type="AlphaFoldDB" id="A0A9K3CQR4"/>
<feature type="compositionally biased region" description="Basic and acidic residues" evidence="1">
    <location>
        <begin position="218"/>
        <end position="229"/>
    </location>
</feature>
<gene>
    <name evidence="3" type="ORF">KIPB_002534</name>
</gene>
<evidence type="ECO:0000256" key="2">
    <source>
        <dbReference type="SAM" id="Phobius"/>
    </source>
</evidence>
<feature type="transmembrane region" description="Helical" evidence="2">
    <location>
        <begin position="58"/>
        <end position="77"/>
    </location>
</feature>
<name>A0A9K3CQR4_9EUKA</name>
<evidence type="ECO:0000256" key="1">
    <source>
        <dbReference type="SAM" id="MobiDB-lite"/>
    </source>
</evidence>
<protein>
    <submittedName>
        <fullName evidence="3">Uncharacterized protein</fullName>
    </submittedName>
</protein>
<feature type="transmembrane region" description="Helical" evidence="2">
    <location>
        <begin position="132"/>
        <end position="157"/>
    </location>
</feature>
<feature type="transmembrane region" description="Helical" evidence="2">
    <location>
        <begin position="89"/>
        <end position="111"/>
    </location>
</feature>
<evidence type="ECO:0000313" key="3">
    <source>
        <dbReference type="EMBL" id="GIQ81558.1"/>
    </source>
</evidence>
<dbReference type="Proteomes" id="UP000265618">
    <property type="component" value="Unassembled WGS sequence"/>
</dbReference>
<keyword evidence="2" id="KW-0812">Transmembrane</keyword>
<reference evidence="3 4" key="1">
    <citation type="journal article" date="2018" name="PLoS ONE">
        <title>The draft genome of Kipferlia bialata reveals reductive genome evolution in fornicate parasites.</title>
        <authorList>
            <person name="Tanifuji G."/>
            <person name="Takabayashi S."/>
            <person name="Kume K."/>
            <person name="Takagi M."/>
            <person name="Nakayama T."/>
            <person name="Kamikawa R."/>
            <person name="Inagaki Y."/>
            <person name="Hashimoto T."/>
        </authorList>
    </citation>
    <scope>NUCLEOTIDE SEQUENCE [LARGE SCALE GENOMIC DNA]</scope>
    <source>
        <strain evidence="3">NY0173</strain>
    </source>
</reference>
<sequence>MVTSQHIRPFLPMSSYSYSSSDSKAAGEFITRLQSKWRYHIGYSASAGNDTRQLRRSAIVLSLCACLYTLPYLVLGWGQGGVVDGDRTALAAVTSTLYALFVLLTQMMAVTQSLDEDFCREYPRLYSRHKTWLKSANVLGFTMIFYGLFGTAMIASFLDRTAVLWLCAILPTAVYCTLPALLLKLSYEVEKTQLPEDVRAPLLAEKSEVEDITTEGEGETRQGEKRQGGRADVYQDATLSLSRSGVFTM</sequence>
<proteinExistence type="predicted"/>
<keyword evidence="2" id="KW-0472">Membrane</keyword>
<keyword evidence="2" id="KW-1133">Transmembrane helix</keyword>
<feature type="transmembrane region" description="Helical" evidence="2">
    <location>
        <begin position="163"/>
        <end position="183"/>
    </location>
</feature>
<feature type="region of interest" description="Disordered" evidence="1">
    <location>
        <begin position="208"/>
        <end position="234"/>
    </location>
</feature>
<comment type="caution">
    <text evidence="3">The sequence shown here is derived from an EMBL/GenBank/DDBJ whole genome shotgun (WGS) entry which is preliminary data.</text>
</comment>
<organism evidence="3 4">
    <name type="scientific">Kipferlia bialata</name>
    <dbReference type="NCBI Taxonomy" id="797122"/>
    <lineage>
        <taxon>Eukaryota</taxon>
        <taxon>Metamonada</taxon>
        <taxon>Carpediemonas-like organisms</taxon>
        <taxon>Kipferlia</taxon>
    </lineage>
</organism>
<evidence type="ECO:0000313" key="4">
    <source>
        <dbReference type="Proteomes" id="UP000265618"/>
    </source>
</evidence>
<keyword evidence="4" id="KW-1185">Reference proteome</keyword>
<accession>A0A9K3CQR4</accession>
<dbReference type="EMBL" id="BDIP01000427">
    <property type="protein sequence ID" value="GIQ81558.1"/>
    <property type="molecule type" value="Genomic_DNA"/>
</dbReference>